<dbReference type="EMBL" id="BMWX01000007">
    <property type="protein sequence ID" value="GGZ38144.1"/>
    <property type="molecule type" value="Genomic_DNA"/>
</dbReference>
<keyword evidence="7" id="KW-1185">Reference proteome</keyword>
<proteinExistence type="inferred from homology"/>
<dbReference type="Pfam" id="PF00884">
    <property type="entry name" value="Sulfatase"/>
    <property type="match status" value="1"/>
</dbReference>
<comment type="caution">
    <text evidence="6">The sequence shown here is derived from an EMBL/GenBank/DDBJ whole genome shotgun (WGS) entry which is preliminary data.</text>
</comment>
<organism evidence="6 7">
    <name type="scientific">Echinicola pacifica</name>
    <dbReference type="NCBI Taxonomy" id="346377"/>
    <lineage>
        <taxon>Bacteria</taxon>
        <taxon>Pseudomonadati</taxon>
        <taxon>Bacteroidota</taxon>
        <taxon>Cytophagia</taxon>
        <taxon>Cytophagales</taxon>
        <taxon>Cyclobacteriaceae</taxon>
        <taxon>Echinicola</taxon>
    </lineage>
</organism>
<feature type="chain" id="PRO_5038100594" evidence="4">
    <location>
        <begin position="21"/>
        <end position="507"/>
    </location>
</feature>
<feature type="signal peptide" evidence="4">
    <location>
        <begin position="1"/>
        <end position="20"/>
    </location>
</feature>
<evidence type="ECO:0000256" key="1">
    <source>
        <dbReference type="ARBA" id="ARBA00008779"/>
    </source>
</evidence>
<evidence type="ECO:0000259" key="5">
    <source>
        <dbReference type="Pfam" id="PF00884"/>
    </source>
</evidence>
<evidence type="ECO:0000256" key="4">
    <source>
        <dbReference type="SAM" id="SignalP"/>
    </source>
</evidence>
<accession>A0A918QBR1</accession>
<keyword evidence="3" id="KW-0175">Coiled coil</keyword>
<dbReference type="PROSITE" id="PS51257">
    <property type="entry name" value="PROKAR_LIPOPROTEIN"/>
    <property type="match status" value="1"/>
</dbReference>
<reference evidence="6" key="1">
    <citation type="journal article" date="2014" name="Int. J. Syst. Evol. Microbiol.">
        <title>Complete genome sequence of Corynebacterium casei LMG S-19264T (=DSM 44701T), isolated from a smear-ripened cheese.</title>
        <authorList>
            <consortium name="US DOE Joint Genome Institute (JGI-PGF)"/>
            <person name="Walter F."/>
            <person name="Albersmeier A."/>
            <person name="Kalinowski J."/>
            <person name="Ruckert C."/>
        </authorList>
    </citation>
    <scope>NUCLEOTIDE SEQUENCE</scope>
    <source>
        <strain evidence="6">KCTC 12368</strain>
    </source>
</reference>
<comment type="similarity">
    <text evidence="1">Belongs to the sulfatase family.</text>
</comment>
<dbReference type="Proteomes" id="UP000619457">
    <property type="component" value="Unassembled WGS sequence"/>
</dbReference>
<dbReference type="SUPFAM" id="SSF53649">
    <property type="entry name" value="Alkaline phosphatase-like"/>
    <property type="match status" value="1"/>
</dbReference>
<protein>
    <submittedName>
        <fullName evidence="6">Sulfatase</fullName>
    </submittedName>
</protein>
<dbReference type="PANTHER" id="PTHR42693">
    <property type="entry name" value="ARYLSULFATASE FAMILY MEMBER"/>
    <property type="match status" value="1"/>
</dbReference>
<keyword evidence="4" id="KW-0732">Signal</keyword>
<evidence type="ECO:0000313" key="7">
    <source>
        <dbReference type="Proteomes" id="UP000619457"/>
    </source>
</evidence>
<dbReference type="InterPro" id="IPR000917">
    <property type="entry name" value="Sulfatase_N"/>
</dbReference>
<dbReference type="CDD" id="cd16027">
    <property type="entry name" value="SGSH"/>
    <property type="match status" value="1"/>
</dbReference>
<dbReference type="InterPro" id="IPR017850">
    <property type="entry name" value="Alkaline_phosphatase_core_sf"/>
</dbReference>
<dbReference type="AlphaFoldDB" id="A0A918QBR1"/>
<evidence type="ECO:0000256" key="2">
    <source>
        <dbReference type="ARBA" id="ARBA00022801"/>
    </source>
</evidence>
<dbReference type="PANTHER" id="PTHR42693:SF53">
    <property type="entry name" value="ENDO-4-O-SULFATASE"/>
    <property type="match status" value="1"/>
</dbReference>
<evidence type="ECO:0000313" key="6">
    <source>
        <dbReference type="EMBL" id="GGZ38144.1"/>
    </source>
</evidence>
<reference evidence="6" key="2">
    <citation type="submission" date="2020-09" db="EMBL/GenBank/DDBJ databases">
        <authorList>
            <person name="Sun Q."/>
            <person name="Kim S."/>
        </authorList>
    </citation>
    <scope>NUCLEOTIDE SEQUENCE</scope>
    <source>
        <strain evidence="6">KCTC 12368</strain>
    </source>
</reference>
<feature type="coiled-coil region" evidence="3">
    <location>
        <begin position="430"/>
        <end position="457"/>
    </location>
</feature>
<keyword evidence="2" id="KW-0378">Hydrolase</keyword>
<dbReference type="InterPro" id="IPR050738">
    <property type="entry name" value="Sulfatase"/>
</dbReference>
<sequence>MWINKIIACPALMMSLVAGLSTFSCSSPEEKVKEDRPNIIWLMAEDISTDLECYGTAGVQTPNLNWLAEHGVKFENAYVTNSICSPSRSAMMVGVHQNQTNTQHHRSNRNIPLDSSFKPFTYWLREAGYTTILGHHGVMDQGRKIDVNFKHEAIGPWDGESQFGIFDQYDSLQVSAQPFFAQIQLKATHRGDWWDEVREQSSDPVDPDEVVLPPYMADDPVIRLDWAKYLDQMEFIDAEVGMIRRELEEKGMADNTIIIFIGDNGRCNIRGKGYLFEAGVHIPLIIYDPRVKQQKVNQQLVSATDITATVLDYAGISLPDYLSGQPIFREDFDRAQVYSSRDLWDEVMEKSRAISSGKWKYIRNDKPEVPYDAGQAYLEFYRPAVHIMRSLKTEGQLSAGQGVFFAESKPPEELYDLENDPFEMNNLALMPDYQAVKEKMRQELKTLETQYQSNDTTLEIEHPGAVDVLAWIKASEPEVYARMQAGEEVGFKKYTSLYKAQKRKEMK</sequence>
<dbReference type="Gene3D" id="3.40.720.10">
    <property type="entry name" value="Alkaline Phosphatase, subunit A"/>
    <property type="match status" value="1"/>
</dbReference>
<dbReference type="RefSeq" id="WP_229802482.1">
    <property type="nucleotide sequence ID" value="NZ_BMWX01000007.1"/>
</dbReference>
<feature type="domain" description="Sulfatase N-terminal" evidence="5">
    <location>
        <begin position="37"/>
        <end position="316"/>
    </location>
</feature>
<name>A0A918QBR1_9BACT</name>
<gene>
    <name evidence="6" type="ORF">GCM10007049_34280</name>
</gene>
<evidence type="ECO:0000256" key="3">
    <source>
        <dbReference type="SAM" id="Coils"/>
    </source>
</evidence>
<dbReference type="GO" id="GO:0004065">
    <property type="term" value="F:arylsulfatase activity"/>
    <property type="evidence" value="ECO:0007669"/>
    <property type="project" value="TreeGrafter"/>
</dbReference>